<protein>
    <submittedName>
        <fullName evidence="1">Uncharacterized protein</fullName>
    </submittedName>
</protein>
<reference evidence="1 2" key="1">
    <citation type="journal article" date="2018" name="Sci. Data">
        <title>The draft genome sequence of cork oak.</title>
        <authorList>
            <person name="Ramos A.M."/>
            <person name="Usie A."/>
            <person name="Barbosa P."/>
            <person name="Barros P.M."/>
            <person name="Capote T."/>
            <person name="Chaves I."/>
            <person name="Simoes F."/>
            <person name="Abreu I."/>
            <person name="Carrasquinho I."/>
            <person name="Faro C."/>
            <person name="Guimaraes J.B."/>
            <person name="Mendonca D."/>
            <person name="Nobrega F."/>
            <person name="Rodrigues L."/>
            <person name="Saibo N.J.M."/>
            <person name="Varela M.C."/>
            <person name="Egas C."/>
            <person name="Matos J."/>
            <person name="Miguel C.M."/>
            <person name="Oliveira M.M."/>
            <person name="Ricardo C.P."/>
            <person name="Goncalves S."/>
        </authorList>
    </citation>
    <scope>NUCLEOTIDE SEQUENCE [LARGE SCALE GENOMIC DNA]</scope>
    <source>
        <strain evidence="2">cv. HL8</strain>
    </source>
</reference>
<evidence type="ECO:0000313" key="1">
    <source>
        <dbReference type="EMBL" id="KAK7832554.1"/>
    </source>
</evidence>
<organism evidence="1 2">
    <name type="scientific">Quercus suber</name>
    <name type="common">Cork oak</name>
    <dbReference type="NCBI Taxonomy" id="58331"/>
    <lineage>
        <taxon>Eukaryota</taxon>
        <taxon>Viridiplantae</taxon>
        <taxon>Streptophyta</taxon>
        <taxon>Embryophyta</taxon>
        <taxon>Tracheophyta</taxon>
        <taxon>Spermatophyta</taxon>
        <taxon>Magnoliopsida</taxon>
        <taxon>eudicotyledons</taxon>
        <taxon>Gunneridae</taxon>
        <taxon>Pentapetalae</taxon>
        <taxon>rosids</taxon>
        <taxon>fabids</taxon>
        <taxon>Fagales</taxon>
        <taxon>Fagaceae</taxon>
        <taxon>Quercus</taxon>
    </lineage>
</organism>
<gene>
    <name evidence="1" type="ORF">CFP56_026333</name>
</gene>
<name>A0AAW0K140_QUESU</name>
<dbReference type="EMBL" id="PKMF04000423">
    <property type="protein sequence ID" value="KAK7832554.1"/>
    <property type="molecule type" value="Genomic_DNA"/>
</dbReference>
<comment type="caution">
    <text evidence="1">The sequence shown here is derived from an EMBL/GenBank/DDBJ whole genome shotgun (WGS) entry which is preliminary data.</text>
</comment>
<accession>A0AAW0K140</accession>
<dbReference type="Proteomes" id="UP000237347">
    <property type="component" value="Unassembled WGS sequence"/>
</dbReference>
<proteinExistence type="predicted"/>
<sequence length="12" mass="1365">MSFIWSPTLLLG</sequence>
<keyword evidence="2" id="KW-1185">Reference proteome</keyword>
<evidence type="ECO:0000313" key="2">
    <source>
        <dbReference type="Proteomes" id="UP000237347"/>
    </source>
</evidence>